<keyword evidence="1" id="KW-0472">Membrane</keyword>
<dbReference type="Gene3D" id="1.10.1760.20">
    <property type="match status" value="1"/>
</dbReference>
<dbReference type="Pfam" id="PF09515">
    <property type="entry name" value="Thia_YuaJ"/>
    <property type="match status" value="1"/>
</dbReference>
<dbReference type="Proteomes" id="UP000051500">
    <property type="component" value="Unassembled WGS sequence"/>
</dbReference>
<dbReference type="GO" id="GO:0005886">
    <property type="term" value="C:plasma membrane"/>
    <property type="evidence" value="ECO:0007669"/>
    <property type="project" value="InterPro"/>
</dbReference>
<sequence>MAAIAAILSAVVPSVEWFDISLGIIPIVIYSLRRGLKAGLFAGLLWGIIPILMGRAYILTLFQGFLEYPLANMVTGLAGVMAVKCKMAIDSGKTGSIFLTVMGAVFIGTFAKYLVHFYAGVVFWGSYAQWGLGPILYSLVVNGGSFVVNFIISTIIIFAIAKKSGHLLEPKLA</sequence>
<accession>A0A0R2KI32</accession>
<comment type="caution">
    <text evidence="2">The sequence shown here is derived from an EMBL/GenBank/DDBJ whole genome shotgun (WGS) entry which is preliminary data.</text>
</comment>
<dbReference type="EMBL" id="JQBZ01000025">
    <property type="protein sequence ID" value="KRN88968.1"/>
    <property type="molecule type" value="Genomic_DNA"/>
</dbReference>
<dbReference type="eggNOG" id="COG3859">
    <property type="taxonomic scope" value="Bacteria"/>
</dbReference>
<dbReference type="PATRIC" id="fig|1122146.4.peg.974"/>
<feature type="transmembrane region" description="Helical" evidence="1">
    <location>
        <begin position="135"/>
        <end position="161"/>
    </location>
</feature>
<dbReference type="AlphaFoldDB" id="A0A0R2KI32"/>
<dbReference type="NCBIfam" id="TIGR02357">
    <property type="entry name" value="ECF_ThiT_YuaJ"/>
    <property type="match status" value="1"/>
</dbReference>
<reference evidence="2 3" key="1">
    <citation type="journal article" date="2015" name="Genome Announc.">
        <title>Expanding the biotechnology potential of lactobacilli through comparative genomics of 213 strains and associated genera.</title>
        <authorList>
            <person name="Sun Z."/>
            <person name="Harris H.M."/>
            <person name="McCann A."/>
            <person name="Guo C."/>
            <person name="Argimon S."/>
            <person name="Zhang W."/>
            <person name="Yang X."/>
            <person name="Jeffery I.B."/>
            <person name="Cooney J.C."/>
            <person name="Kagawa T.F."/>
            <person name="Liu W."/>
            <person name="Song Y."/>
            <person name="Salvetti E."/>
            <person name="Wrobel A."/>
            <person name="Rasinkangas P."/>
            <person name="Parkhill J."/>
            <person name="Rea M.C."/>
            <person name="O'Sullivan O."/>
            <person name="Ritari J."/>
            <person name="Douillard F.P."/>
            <person name="Paul Ross R."/>
            <person name="Yang R."/>
            <person name="Briner A.E."/>
            <person name="Felis G.E."/>
            <person name="de Vos W.M."/>
            <person name="Barrangou R."/>
            <person name="Klaenhammer T.R."/>
            <person name="Caufield P.W."/>
            <person name="Cui Y."/>
            <person name="Zhang H."/>
            <person name="O'Toole P.W."/>
        </authorList>
    </citation>
    <scope>NUCLEOTIDE SEQUENCE [LARGE SCALE GENOMIC DNA]</scope>
    <source>
        <strain evidence="2 3">DSM 22408</strain>
    </source>
</reference>
<proteinExistence type="predicted"/>
<dbReference type="STRING" id="1122146.IV53_GL000939"/>
<organism evidence="2 3">
    <name type="scientific">Ligilactobacillus ceti DSM 22408</name>
    <dbReference type="NCBI Taxonomy" id="1122146"/>
    <lineage>
        <taxon>Bacteria</taxon>
        <taxon>Bacillati</taxon>
        <taxon>Bacillota</taxon>
        <taxon>Bacilli</taxon>
        <taxon>Lactobacillales</taxon>
        <taxon>Lactobacillaceae</taxon>
        <taxon>Ligilactobacillus</taxon>
    </lineage>
</organism>
<evidence type="ECO:0000256" key="1">
    <source>
        <dbReference type="SAM" id="Phobius"/>
    </source>
</evidence>
<protein>
    <recommendedName>
        <fullName evidence="4">Proton-coupled thiamine transporter</fullName>
    </recommendedName>
</protein>
<evidence type="ECO:0008006" key="4">
    <source>
        <dbReference type="Google" id="ProtNLM"/>
    </source>
</evidence>
<feature type="transmembrane region" description="Helical" evidence="1">
    <location>
        <begin position="95"/>
        <end position="115"/>
    </location>
</feature>
<dbReference type="InterPro" id="IPR012651">
    <property type="entry name" value="Thia_Transptr_ThiT"/>
</dbReference>
<keyword evidence="1" id="KW-0812">Transmembrane</keyword>
<dbReference type="GO" id="GO:0015234">
    <property type="term" value="F:thiamine transmembrane transporter activity"/>
    <property type="evidence" value="ECO:0007669"/>
    <property type="project" value="InterPro"/>
</dbReference>
<evidence type="ECO:0000313" key="3">
    <source>
        <dbReference type="Proteomes" id="UP000051500"/>
    </source>
</evidence>
<feature type="transmembrane region" description="Helical" evidence="1">
    <location>
        <begin position="6"/>
        <end position="32"/>
    </location>
</feature>
<feature type="transmembrane region" description="Helical" evidence="1">
    <location>
        <begin position="39"/>
        <end position="59"/>
    </location>
</feature>
<name>A0A0R2KI32_9LACO</name>
<evidence type="ECO:0000313" key="2">
    <source>
        <dbReference type="EMBL" id="KRN88968.1"/>
    </source>
</evidence>
<keyword evidence="1" id="KW-1133">Transmembrane helix</keyword>
<gene>
    <name evidence="2" type="ORF">IV53_GL000939</name>
</gene>
<feature type="transmembrane region" description="Helical" evidence="1">
    <location>
        <begin position="65"/>
        <end position="83"/>
    </location>
</feature>
<keyword evidence="3" id="KW-1185">Reference proteome</keyword>